<feature type="compositionally biased region" description="Low complexity" evidence="1">
    <location>
        <begin position="66"/>
        <end position="78"/>
    </location>
</feature>
<reference evidence="2" key="1">
    <citation type="journal article" date="2013" name="Genome Biol.">
        <title>Reference genomes and transcriptomes of Nicotiana sylvestris and Nicotiana tomentosiformis.</title>
        <authorList>
            <person name="Sierro N."/>
            <person name="Battey J.N."/>
            <person name="Ouadi S."/>
            <person name="Bovet L."/>
            <person name="Goepfert S."/>
            <person name="Bakaher N."/>
            <person name="Peitsch M.C."/>
            <person name="Ivanov N.V."/>
        </authorList>
    </citation>
    <scope>NUCLEOTIDE SEQUENCE [LARGE SCALE GENOMIC DNA]</scope>
</reference>
<evidence type="ECO:0000256" key="1">
    <source>
        <dbReference type="SAM" id="MobiDB-lite"/>
    </source>
</evidence>
<evidence type="ECO:0000313" key="3">
    <source>
        <dbReference type="RefSeq" id="XP_009759524.1"/>
    </source>
</evidence>
<reference evidence="3" key="2">
    <citation type="submission" date="2025-08" db="UniProtKB">
        <authorList>
            <consortium name="RefSeq"/>
        </authorList>
    </citation>
    <scope>IDENTIFICATION</scope>
    <source>
        <tissue evidence="3">Leaf</tissue>
    </source>
</reference>
<accession>A0A1U7VB60</accession>
<gene>
    <name evidence="3" type="primary">LOC104212041</name>
</gene>
<feature type="compositionally biased region" description="Low complexity" evidence="1">
    <location>
        <begin position="111"/>
        <end position="120"/>
    </location>
</feature>
<organism evidence="2 3">
    <name type="scientific">Nicotiana sylvestris</name>
    <name type="common">Wood tobacco</name>
    <name type="synonym">South American tobacco</name>
    <dbReference type="NCBI Taxonomy" id="4096"/>
    <lineage>
        <taxon>Eukaryota</taxon>
        <taxon>Viridiplantae</taxon>
        <taxon>Streptophyta</taxon>
        <taxon>Embryophyta</taxon>
        <taxon>Tracheophyta</taxon>
        <taxon>Spermatophyta</taxon>
        <taxon>Magnoliopsida</taxon>
        <taxon>eudicotyledons</taxon>
        <taxon>Gunneridae</taxon>
        <taxon>Pentapetalae</taxon>
        <taxon>asterids</taxon>
        <taxon>lamiids</taxon>
        <taxon>Solanales</taxon>
        <taxon>Solanaceae</taxon>
        <taxon>Nicotianoideae</taxon>
        <taxon>Nicotianeae</taxon>
        <taxon>Nicotiana</taxon>
    </lineage>
</organism>
<name>A0A1U7VB60_NICSY</name>
<feature type="region of interest" description="Disordered" evidence="1">
    <location>
        <begin position="1"/>
        <end position="142"/>
    </location>
</feature>
<dbReference type="RefSeq" id="XP_009759524.1">
    <property type="nucleotide sequence ID" value="XM_009761222.1"/>
</dbReference>
<dbReference type="AlphaFoldDB" id="A0A1U7VB60"/>
<feature type="non-terminal residue" evidence="3">
    <location>
        <position position="142"/>
    </location>
</feature>
<feature type="compositionally biased region" description="Low complexity" evidence="1">
    <location>
        <begin position="130"/>
        <end position="142"/>
    </location>
</feature>
<evidence type="ECO:0000313" key="2">
    <source>
        <dbReference type="Proteomes" id="UP000189701"/>
    </source>
</evidence>
<dbReference type="Proteomes" id="UP000189701">
    <property type="component" value="Unplaced"/>
</dbReference>
<sequence>MFASKPLFTGVVHKPTPPQCSSSPGDQTPPNPTGKKSIHAPSRADQSDFFQARSVHAPARGPPSIPISHSSSSIAPSPTVLVAAPPPIAPVPPPSPVSPIIAPVPPPSPVQPSTAPPLLTYRRRPPPASSPADSRPAPNAAR</sequence>
<feature type="compositionally biased region" description="Pro residues" evidence="1">
    <location>
        <begin position="84"/>
        <end position="110"/>
    </location>
</feature>
<proteinExistence type="predicted"/>
<protein>
    <submittedName>
        <fullName evidence="3">Vegetative cell wall protein gp1-like</fullName>
    </submittedName>
</protein>
<keyword evidence="2" id="KW-1185">Reference proteome</keyword>